<accession>A0A370TER8</accession>
<dbReference type="PANTHER" id="PTHR36839">
    <property type="entry name" value="METALLO-BETA-LACTAMASE FAMILY PROTEIN (AFU_ORTHOLOGUE AFUA_5G12770)"/>
    <property type="match status" value="1"/>
</dbReference>
<evidence type="ECO:0008006" key="3">
    <source>
        <dbReference type="Google" id="ProtNLM"/>
    </source>
</evidence>
<dbReference type="EMBL" id="NPIC01000009">
    <property type="protein sequence ID" value="RDL33171.1"/>
    <property type="molecule type" value="Genomic_DNA"/>
</dbReference>
<dbReference type="GeneID" id="43601459"/>
<keyword evidence="2" id="KW-1185">Reference proteome</keyword>
<evidence type="ECO:0000313" key="2">
    <source>
        <dbReference type="Proteomes" id="UP000254866"/>
    </source>
</evidence>
<dbReference type="RefSeq" id="XP_031866664.1">
    <property type="nucleotide sequence ID" value="XM_032017233.1"/>
</dbReference>
<dbReference type="PANTHER" id="PTHR36839:SF1">
    <property type="entry name" value="METALLO-BETA-LACTAMASE FAMILY PROTEIN (AFU_ORTHOLOGUE AFUA_5G12770)"/>
    <property type="match status" value="1"/>
</dbReference>
<dbReference type="Gene3D" id="3.60.15.10">
    <property type="entry name" value="Ribonuclease Z/Hydroxyacylglutathione hydrolase-like"/>
    <property type="match status" value="1"/>
</dbReference>
<dbReference type="InterPro" id="IPR036866">
    <property type="entry name" value="RibonucZ/Hydroxyglut_hydro"/>
</dbReference>
<dbReference type="SUPFAM" id="SSF56281">
    <property type="entry name" value="Metallo-hydrolase/oxidoreductase"/>
    <property type="match status" value="1"/>
</dbReference>
<sequence length="322" mass="35532">MEQKQIPELLKVSELLICSTCGTQFDTPASSSQLTSCLICDDPRQYVPPSGQSFTTLSELRAANPQNKHEVISGDDRFLSLCTEPRVGIGQRAILIKTPVGNVLWDCITYLDSATVEWINSLGGLGAIVISHPHYYTTHLLWAEAFDCPVYVSSEDKEWLCRLDDPSKPRRRFIADPELDIEIKGQKTGIKILKLGGHFPGSLVCLAYGRLLIADTLMTTPAGLGDWSHGPGAGTGRPKGMNSYSFMWSYPNMIPLSPEELEVMWAVLKKHAFSSTHGAFGQDLIDGYGGSEAPVKKRVLESMQIQTRRMGWTDHAILSETC</sequence>
<evidence type="ECO:0000313" key="1">
    <source>
        <dbReference type="EMBL" id="RDL33171.1"/>
    </source>
</evidence>
<dbReference type="AlphaFoldDB" id="A0A370TER8"/>
<dbReference type="Proteomes" id="UP000254866">
    <property type="component" value="Unassembled WGS sequence"/>
</dbReference>
<comment type="caution">
    <text evidence="1">The sequence shown here is derived from an EMBL/GenBank/DDBJ whole genome shotgun (WGS) entry which is preliminary data.</text>
</comment>
<organism evidence="1 2">
    <name type="scientific">Venustampulla echinocandica</name>
    <dbReference type="NCBI Taxonomy" id="2656787"/>
    <lineage>
        <taxon>Eukaryota</taxon>
        <taxon>Fungi</taxon>
        <taxon>Dikarya</taxon>
        <taxon>Ascomycota</taxon>
        <taxon>Pezizomycotina</taxon>
        <taxon>Leotiomycetes</taxon>
        <taxon>Helotiales</taxon>
        <taxon>Pleuroascaceae</taxon>
        <taxon>Venustampulla</taxon>
    </lineage>
</organism>
<gene>
    <name evidence="1" type="ORF">BP5553_08610</name>
</gene>
<dbReference type="OrthoDB" id="17458at2759"/>
<name>A0A370TER8_9HELO</name>
<protein>
    <recommendedName>
        <fullName evidence="3">Metallo-beta-lactamase domain-containing protein</fullName>
    </recommendedName>
</protein>
<dbReference type="STRING" id="2656787.A0A370TER8"/>
<proteinExistence type="predicted"/>
<reference evidence="1 2" key="1">
    <citation type="journal article" date="2018" name="IMA Fungus">
        <title>IMA Genome-F 9: Draft genome sequence of Annulohypoxylon stygium, Aspergillus mulundensis, Berkeleyomyces basicola (syn. Thielaviopsis basicola), Ceratocystis smalleyi, two Cercospora beticola strains, Coleophoma cylindrospora, Fusarium fracticaudum, Phialophora cf. hyalina, and Morchella septimelata.</title>
        <authorList>
            <person name="Wingfield B.D."/>
            <person name="Bills G.F."/>
            <person name="Dong Y."/>
            <person name="Huang W."/>
            <person name="Nel W.J."/>
            <person name="Swalarsk-Parry B.S."/>
            <person name="Vaghefi N."/>
            <person name="Wilken P.M."/>
            <person name="An Z."/>
            <person name="de Beer Z.W."/>
            <person name="De Vos L."/>
            <person name="Chen L."/>
            <person name="Duong T.A."/>
            <person name="Gao Y."/>
            <person name="Hammerbacher A."/>
            <person name="Kikkert J.R."/>
            <person name="Li Y."/>
            <person name="Li H."/>
            <person name="Li K."/>
            <person name="Li Q."/>
            <person name="Liu X."/>
            <person name="Ma X."/>
            <person name="Naidoo K."/>
            <person name="Pethybridge S.J."/>
            <person name="Sun J."/>
            <person name="Steenkamp E.T."/>
            <person name="van der Nest M.A."/>
            <person name="van Wyk S."/>
            <person name="Wingfield M.J."/>
            <person name="Xiong C."/>
            <person name="Yue Q."/>
            <person name="Zhang X."/>
        </authorList>
    </citation>
    <scope>NUCLEOTIDE SEQUENCE [LARGE SCALE GENOMIC DNA]</scope>
    <source>
        <strain evidence="1 2">BP 5553</strain>
    </source>
</reference>